<dbReference type="SUPFAM" id="SSF51445">
    <property type="entry name" value="(Trans)glycosidases"/>
    <property type="match status" value="1"/>
</dbReference>
<dbReference type="FunFam" id="2.60.40.10:FF:000495">
    <property type="entry name" value="Periplasmic beta-glucosidase"/>
    <property type="match status" value="1"/>
</dbReference>
<sequence>MSSKDKNIAELLAKLTLEEKAALCSGATKWLTKEVDRLEITEIVMSDGPHGLRYVVEENAFGAVSEQKSTCFPTASALAASWNKELIYQVGTALGKEARHLGVDILLGPGVNIKRSPLGGRNFEYFSEDPELAGSLAAEFVKGVQSVGIGTSLKHYACNNQEYKRFSVNAQVSERALREIYLAAFEKVVKTAAPWTVMAAYNRVNGQPATQNKHLLKEILREEWGFKGTLISDWGAIHDRVAALAAGLDLEMPGPSPVNDSKILTAVQSGQLQQNELDQAVSRILTLLVKVQLARQEAENMAADPAAEKLYEQNHQLALKAAEESIVLLKNENKLLPLNLNEIKQAAVIGQLAVKPRYQGAGSSQVTPSKLPTALAELEKAAAKSQTELLFQLGYQADQTDQRSAAQLKKAAVKAAEQAEIAIIFAGIPEEVESEGFDRQSLAMESDQVELIKAVAAVQKQTIVVLNNGAALELTPWLADVPAVIEAWLPGQAGAEAIVNILLGKINPSAKLAETFPVQEAHNPAQLNFPGVNSQLNYAEDIYVGYRYYEKKKIQPLFSFGHGLSYTDFEYSGLELPVQASAEHGLTIKFKLQNTGQYSGKEIVQLYVGQQNPYFDRPVKELKAFTKVELAAGESKIIKFNLDYRDFAYFNPEQQKWLAESDTYQIIIASSAADLRLQGQVKLNSSAVAHLLDQEDPVVDWLAAPLGKQALEDILNEEQLQFIQSEANSYVTERPLFRLDYLTENLITAPEIEKIYRHYQKLINKNKTLN</sequence>
<keyword evidence="2 4" id="KW-0378">Hydrolase</keyword>
<evidence type="ECO:0000259" key="5">
    <source>
        <dbReference type="SMART" id="SM01217"/>
    </source>
</evidence>
<dbReference type="InterPro" id="IPR050288">
    <property type="entry name" value="Cellulose_deg_GH3"/>
</dbReference>
<feature type="domain" description="Fibronectin type III-like" evidence="5">
    <location>
        <begin position="602"/>
        <end position="672"/>
    </location>
</feature>
<protein>
    <submittedName>
        <fullName evidence="6">Beta-glucosidase</fullName>
    </submittedName>
</protein>
<organism evidence="6 7">
    <name type="scientific">Halanaerobium salsuginis</name>
    <dbReference type="NCBI Taxonomy" id="29563"/>
    <lineage>
        <taxon>Bacteria</taxon>
        <taxon>Bacillati</taxon>
        <taxon>Bacillota</taxon>
        <taxon>Clostridia</taxon>
        <taxon>Halanaerobiales</taxon>
        <taxon>Halanaerobiaceae</taxon>
        <taxon>Halanaerobium</taxon>
    </lineage>
</organism>
<evidence type="ECO:0000256" key="2">
    <source>
        <dbReference type="ARBA" id="ARBA00022801"/>
    </source>
</evidence>
<dbReference type="OrthoDB" id="9805821at2"/>
<dbReference type="EMBL" id="FOTI01000004">
    <property type="protein sequence ID" value="SFL21663.1"/>
    <property type="molecule type" value="Genomic_DNA"/>
</dbReference>
<dbReference type="Gene3D" id="3.40.50.1700">
    <property type="entry name" value="Glycoside hydrolase family 3 C-terminal domain"/>
    <property type="match status" value="1"/>
</dbReference>
<evidence type="ECO:0000313" key="6">
    <source>
        <dbReference type="EMBL" id="SFL21663.1"/>
    </source>
</evidence>
<dbReference type="InterPro" id="IPR026891">
    <property type="entry name" value="Fn3-like"/>
</dbReference>
<dbReference type="Pfam" id="PF00933">
    <property type="entry name" value="Glyco_hydro_3"/>
    <property type="match status" value="1"/>
</dbReference>
<reference evidence="6 7" key="1">
    <citation type="submission" date="2016-10" db="EMBL/GenBank/DDBJ databases">
        <authorList>
            <person name="de Groot N.N."/>
        </authorList>
    </citation>
    <scope>NUCLEOTIDE SEQUENCE [LARGE SCALE GENOMIC DNA]</scope>
    <source>
        <strain evidence="6 7">ATCC 51327</strain>
    </source>
</reference>
<dbReference type="PANTHER" id="PTHR42715:SF10">
    <property type="entry name" value="BETA-GLUCOSIDASE"/>
    <property type="match status" value="1"/>
</dbReference>
<name>A0A1I4FVU1_9FIRM</name>
<gene>
    <name evidence="6" type="ORF">SAMN02983006_00506</name>
</gene>
<dbReference type="Gene3D" id="3.20.20.300">
    <property type="entry name" value="Glycoside hydrolase, family 3, N-terminal domain"/>
    <property type="match status" value="1"/>
</dbReference>
<dbReference type="InterPro" id="IPR036962">
    <property type="entry name" value="Glyco_hydro_3_N_sf"/>
</dbReference>
<evidence type="ECO:0000313" key="7">
    <source>
        <dbReference type="Proteomes" id="UP000199006"/>
    </source>
</evidence>
<dbReference type="PANTHER" id="PTHR42715">
    <property type="entry name" value="BETA-GLUCOSIDASE"/>
    <property type="match status" value="1"/>
</dbReference>
<keyword evidence="3" id="KW-0119">Carbohydrate metabolism</keyword>
<dbReference type="Gene3D" id="2.60.40.10">
    <property type="entry name" value="Immunoglobulins"/>
    <property type="match status" value="1"/>
</dbReference>
<dbReference type="InterPro" id="IPR013783">
    <property type="entry name" value="Ig-like_fold"/>
</dbReference>
<evidence type="ECO:0000256" key="3">
    <source>
        <dbReference type="ARBA" id="ARBA00023277"/>
    </source>
</evidence>
<dbReference type="SUPFAM" id="SSF52279">
    <property type="entry name" value="Beta-D-glucan exohydrolase, C-terminal domain"/>
    <property type="match status" value="1"/>
</dbReference>
<evidence type="ECO:0000256" key="1">
    <source>
        <dbReference type="ARBA" id="ARBA00005336"/>
    </source>
</evidence>
<dbReference type="GO" id="GO:0008422">
    <property type="term" value="F:beta-glucosidase activity"/>
    <property type="evidence" value="ECO:0007669"/>
    <property type="project" value="UniProtKB-ARBA"/>
</dbReference>
<keyword evidence="7" id="KW-1185">Reference proteome</keyword>
<dbReference type="SMART" id="SM01217">
    <property type="entry name" value="Fn3_like"/>
    <property type="match status" value="1"/>
</dbReference>
<dbReference type="AlphaFoldDB" id="A0A1I4FVU1"/>
<keyword evidence="4" id="KW-0326">Glycosidase</keyword>
<accession>A0A1I4FVU1</accession>
<evidence type="ECO:0000256" key="4">
    <source>
        <dbReference type="RuleBase" id="RU361161"/>
    </source>
</evidence>
<dbReference type="GO" id="GO:0005975">
    <property type="term" value="P:carbohydrate metabolic process"/>
    <property type="evidence" value="ECO:0007669"/>
    <property type="project" value="InterPro"/>
</dbReference>
<dbReference type="STRING" id="29563.SAMN02983006_00506"/>
<dbReference type="InterPro" id="IPR019800">
    <property type="entry name" value="Glyco_hydro_3_AS"/>
</dbReference>
<dbReference type="InterPro" id="IPR017853">
    <property type="entry name" value="GH"/>
</dbReference>
<comment type="similarity">
    <text evidence="1 4">Belongs to the glycosyl hydrolase 3 family.</text>
</comment>
<dbReference type="InterPro" id="IPR001764">
    <property type="entry name" value="Glyco_hydro_3_N"/>
</dbReference>
<dbReference type="Pfam" id="PF01915">
    <property type="entry name" value="Glyco_hydro_3_C"/>
    <property type="match status" value="1"/>
</dbReference>
<dbReference type="InterPro" id="IPR036881">
    <property type="entry name" value="Glyco_hydro_3_C_sf"/>
</dbReference>
<dbReference type="Pfam" id="PF14310">
    <property type="entry name" value="Fn3-like"/>
    <property type="match status" value="1"/>
</dbReference>
<dbReference type="Proteomes" id="UP000199006">
    <property type="component" value="Unassembled WGS sequence"/>
</dbReference>
<dbReference type="RefSeq" id="WP_089859174.1">
    <property type="nucleotide sequence ID" value="NZ_FOTI01000004.1"/>
</dbReference>
<dbReference type="InterPro" id="IPR002772">
    <property type="entry name" value="Glyco_hydro_3_C"/>
</dbReference>
<dbReference type="PROSITE" id="PS00775">
    <property type="entry name" value="GLYCOSYL_HYDROL_F3"/>
    <property type="match status" value="1"/>
</dbReference>
<proteinExistence type="inferred from homology"/>
<dbReference type="PRINTS" id="PR00133">
    <property type="entry name" value="GLHYDRLASE3"/>
</dbReference>